<name>A0A7W6FUJ5_9HYPH</name>
<accession>A0A7W6FUJ5</accession>
<feature type="domain" description="Lysozyme inhibitor LprI-like N-terminal" evidence="2">
    <location>
        <begin position="24"/>
        <end position="116"/>
    </location>
</feature>
<keyword evidence="4" id="KW-1185">Reference proteome</keyword>
<dbReference type="InterPro" id="IPR009739">
    <property type="entry name" value="LprI-like_N"/>
</dbReference>
<evidence type="ECO:0000256" key="1">
    <source>
        <dbReference type="SAM" id="SignalP"/>
    </source>
</evidence>
<evidence type="ECO:0000313" key="4">
    <source>
        <dbReference type="Proteomes" id="UP000531216"/>
    </source>
</evidence>
<dbReference type="OrthoDB" id="7340239at2"/>
<dbReference type="Pfam" id="PF07007">
    <property type="entry name" value="LprI"/>
    <property type="match status" value="1"/>
</dbReference>
<proteinExistence type="predicted"/>
<dbReference type="EMBL" id="JACIDO010000004">
    <property type="protein sequence ID" value="MBB3936314.1"/>
    <property type="molecule type" value="Genomic_DNA"/>
</dbReference>
<protein>
    <submittedName>
        <fullName evidence="3">Uncharacterized protein YecT (DUF1311 family)</fullName>
    </submittedName>
</protein>
<evidence type="ECO:0000259" key="2">
    <source>
        <dbReference type="Pfam" id="PF07007"/>
    </source>
</evidence>
<keyword evidence="1" id="KW-0732">Signal</keyword>
<dbReference type="PANTHER" id="PTHR39176">
    <property type="entry name" value="PERIPLASMIC PROTEIN-RELATED"/>
    <property type="match status" value="1"/>
</dbReference>
<feature type="signal peptide" evidence="1">
    <location>
        <begin position="1"/>
        <end position="19"/>
    </location>
</feature>
<organism evidence="3 4">
    <name type="scientific">Aureimonas phyllosphaerae</name>
    <dbReference type="NCBI Taxonomy" id="1166078"/>
    <lineage>
        <taxon>Bacteria</taxon>
        <taxon>Pseudomonadati</taxon>
        <taxon>Pseudomonadota</taxon>
        <taxon>Alphaproteobacteria</taxon>
        <taxon>Hyphomicrobiales</taxon>
        <taxon>Aurantimonadaceae</taxon>
        <taxon>Aureimonas</taxon>
    </lineage>
</organism>
<gene>
    <name evidence="3" type="ORF">GGR05_002464</name>
</gene>
<reference evidence="3 4" key="1">
    <citation type="submission" date="2020-08" db="EMBL/GenBank/DDBJ databases">
        <title>Genomic Encyclopedia of Type Strains, Phase IV (KMG-IV): sequencing the most valuable type-strain genomes for metagenomic binning, comparative biology and taxonomic classification.</title>
        <authorList>
            <person name="Goeker M."/>
        </authorList>
    </citation>
    <scope>NUCLEOTIDE SEQUENCE [LARGE SCALE GENOMIC DNA]</scope>
    <source>
        <strain evidence="3 4">DSM 25024</strain>
    </source>
</reference>
<dbReference type="AlphaFoldDB" id="A0A7W6FUJ5"/>
<feature type="chain" id="PRO_5030752302" evidence="1">
    <location>
        <begin position="20"/>
        <end position="134"/>
    </location>
</feature>
<dbReference type="RefSeq" id="WP_090965117.1">
    <property type="nucleotide sequence ID" value="NZ_FOOA01000016.1"/>
</dbReference>
<sequence length="134" mass="14682">MRLALTAATLFALALPAMAEEIDCTDPQTQTDMTLCAQADLDTADETLNALYAKVRERLKGEDQRLTALRDAQRAWIAYRDSECAFRSSAVDGGSAQPMVEAQCKSEKTARRSADLQDYLDCEEGDMACPLPAE</sequence>
<comment type="caution">
    <text evidence="3">The sequence shown here is derived from an EMBL/GenBank/DDBJ whole genome shotgun (WGS) entry which is preliminary data.</text>
</comment>
<dbReference type="Proteomes" id="UP000531216">
    <property type="component" value="Unassembled WGS sequence"/>
</dbReference>
<dbReference type="PANTHER" id="PTHR39176:SF1">
    <property type="entry name" value="PERIPLASMIC PROTEIN"/>
    <property type="match status" value="1"/>
</dbReference>
<evidence type="ECO:0000313" key="3">
    <source>
        <dbReference type="EMBL" id="MBB3936314.1"/>
    </source>
</evidence>
<dbReference type="Gene3D" id="1.20.1270.180">
    <property type="match status" value="1"/>
</dbReference>